<keyword evidence="1" id="KW-0808">Transferase</keyword>
<organism evidence="1 2">
    <name type="scientific">Flavobacterium phage vB_FspM_immuto_2-6A</name>
    <dbReference type="NCBI Taxonomy" id="2801477"/>
    <lineage>
        <taxon>Viruses</taxon>
        <taxon>Duplodnaviria</taxon>
        <taxon>Heunggongvirae</taxon>
        <taxon>Uroviricota</taxon>
        <taxon>Caudoviricetes</taxon>
        <taxon>Immutovirus</taxon>
        <taxon>Immutovirus immuto</taxon>
    </lineage>
</organism>
<dbReference type="Proteomes" id="UP000595566">
    <property type="component" value="Segment"/>
</dbReference>
<keyword evidence="1" id="KW-0328">Glycosyltransferase</keyword>
<reference evidence="1 2" key="1">
    <citation type="submission" date="2020-12" db="EMBL/GenBank/DDBJ databases">
        <title>Dynamics of Baltic Sea phages driven by environmental changes.</title>
        <authorList>
            <person name="Hoetzinger M."/>
            <person name="Nilsson E."/>
            <person name="Holmfeldt K."/>
        </authorList>
    </citation>
    <scope>NUCLEOTIDE SEQUENCE [LARGE SCALE GENOMIC DNA]</scope>
</reference>
<accession>A0A7T8ERC3</accession>
<gene>
    <name evidence="1" type="ORF">immuto26A_98</name>
</gene>
<sequence>MDKKIYYISDWHISPGHYEYERHRFPQAYIELAPWYILNWRDIHNVIKGTGNIIIINTPVHDELAKLKIADSLTEGNEVYIVQEGSVWDWLDWSAPEQEMYIKILSKAKAYLCSNEYEKRMMKVFIENSIKVPPCTRHFAESAREHLGNYVFIVNPCKGYQRGMISHKLVYDSVPKELEVYTMHYDRTPHIGRMLPLPDSYSMPGFKKLNYMQHDEFLSTAYNSRFGVDIHRDFSAGQTAVDFGSLGVPMVGNIQLDAQRNIFPDTSFEWDDYEGFKKCIKLLSVDDEFCKEVGKKALENVQKTHLSTLVVETFKNEFNTLRECQTESIK</sequence>
<evidence type="ECO:0000313" key="2">
    <source>
        <dbReference type="Proteomes" id="UP000595566"/>
    </source>
</evidence>
<evidence type="ECO:0000313" key="1">
    <source>
        <dbReference type="EMBL" id="QQO91777.1"/>
    </source>
</evidence>
<dbReference type="EMBL" id="MW353175">
    <property type="protein sequence ID" value="QQO91777.1"/>
    <property type="molecule type" value="Genomic_DNA"/>
</dbReference>
<name>A0A7T8ERC3_9CAUD</name>
<keyword evidence="2" id="KW-1185">Reference proteome</keyword>
<dbReference type="GO" id="GO:0016757">
    <property type="term" value="F:glycosyltransferase activity"/>
    <property type="evidence" value="ECO:0007669"/>
    <property type="project" value="UniProtKB-KW"/>
</dbReference>
<protein>
    <submittedName>
        <fullName evidence="1">GDP-mannose-dependent mannosyltransferase</fullName>
    </submittedName>
</protein>
<proteinExistence type="predicted"/>